<dbReference type="EMBL" id="JARJCM010000173">
    <property type="protein sequence ID" value="KAJ7024242.1"/>
    <property type="molecule type" value="Genomic_DNA"/>
</dbReference>
<accession>A0AAD6SBM6</accession>
<feature type="region of interest" description="Disordered" evidence="1">
    <location>
        <begin position="369"/>
        <end position="390"/>
    </location>
</feature>
<sequence length="405" mass="44666">MTSTPPIPGPNIVLGEYAPPRLPAHNSAVYAERNSSGIYDKVADQVLEMGVDAFANIDYTKDYTRHVEDWSKNHRFMDRSGNELRTAVVGEILGPAMGTMLRAQGNYYAHDGDDFKPVDDKAKIKDTIALGVPTQASVKMYNTFLNQVIGANQIVTANANEDTRNGRHPIVKNWSKAGIEGSDTHNVLMLTMLPKYGCLPVIPKRNPVVQSNLFPSIIDDEHPIYFLSSVVSALDIKLGAFYEPSVLQDYGGSYFNHTKAKLVQLDVRNIKNELIPPWEFYEALRPGTLVLWLVSLHCFSMTDDGGKERKERKVYQMNAHSIRVLSESDELVEPRTRPIAPNSPERSVAALPKRAVASSFANFEVPVVVSTPAPDDSPGSAGSGATLDDMVVDDTKVIKTKHSKN</sequence>
<comment type="caution">
    <text evidence="2">The sequence shown here is derived from an EMBL/GenBank/DDBJ whole genome shotgun (WGS) entry which is preliminary data.</text>
</comment>
<dbReference type="Proteomes" id="UP001218188">
    <property type="component" value="Unassembled WGS sequence"/>
</dbReference>
<evidence type="ECO:0000313" key="3">
    <source>
        <dbReference type="Proteomes" id="UP001218188"/>
    </source>
</evidence>
<evidence type="ECO:0000313" key="2">
    <source>
        <dbReference type="EMBL" id="KAJ7024242.1"/>
    </source>
</evidence>
<dbReference type="AlphaFoldDB" id="A0AAD6SBM6"/>
<proteinExistence type="predicted"/>
<name>A0AAD6SBM6_9AGAR</name>
<evidence type="ECO:0000256" key="1">
    <source>
        <dbReference type="SAM" id="MobiDB-lite"/>
    </source>
</evidence>
<keyword evidence="3" id="KW-1185">Reference proteome</keyword>
<reference evidence="2" key="1">
    <citation type="submission" date="2023-03" db="EMBL/GenBank/DDBJ databases">
        <title>Massive genome expansion in bonnet fungi (Mycena s.s.) driven by repeated elements and novel gene families across ecological guilds.</title>
        <authorList>
            <consortium name="Lawrence Berkeley National Laboratory"/>
            <person name="Harder C.B."/>
            <person name="Miyauchi S."/>
            <person name="Viragh M."/>
            <person name="Kuo A."/>
            <person name="Thoen E."/>
            <person name="Andreopoulos B."/>
            <person name="Lu D."/>
            <person name="Skrede I."/>
            <person name="Drula E."/>
            <person name="Henrissat B."/>
            <person name="Morin E."/>
            <person name="Kohler A."/>
            <person name="Barry K."/>
            <person name="LaButti K."/>
            <person name="Morin E."/>
            <person name="Salamov A."/>
            <person name="Lipzen A."/>
            <person name="Mereny Z."/>
            <person name="Hegedus B."/>
            <person name="Baldrian P."/>
            <person name="Stursova M."/>
            <person name="Weitz H."/>
            <person name="Taylor A."/>
            <person name="Grigoriev I.V."/>
            <person name="Nagy L.G."/>
            <person name="Martin F."/>
            <person name="Kauserud H."/>
        </authorList>
    </citation>
    <scope>NUCLEOTIDE SEQUENCE</scope>
    <source>
        <strain evidence="2">CBHHK200</strain>
    </source>
</reference>
<gene>
    <name evidence="2" type="ORF">C8F04DRAFT_969285</name>
</gene>
<organism evidence="2 3">
    <name type="scientific">Mycena alexandri</name>
    <dbReference type="NCBI Taxonomy" id="1745969"/>
    <lineage>
        <taxon>Eukaryota</taxon>
        <taxon>Fungi</taxon>
        <taxon>Dikarya</taxon>
        <taxon>Basidiomycota</taxon>
        <taxon>Agaricomycotina</taxon>
        <taxon>Agaricomycetes</taxon>
        <taxon>Agaricomycetidae</taxon>
        <taxon>Agaricales</taxon>
        <taxon>Marasmiineae</taxon>
        <taxon>Mycenaceae</taxon>
        <taxon>Mycena</taxon>
    </lineage>
</organism>
<protein>
    <submittedName>
        <fullName evidence="2">Uncharacterized protein</fullName>
    </submittedName>
</protein>